<dbReference type="CDD" id="cd00267">
    <property type="entry name" value="ABC_ATPase"/>
    <property type="match status" value="1"/>
</dbReference>
<dbReference type="InterPro" id="IPR003439">
    <property type="entry name" value="ABC_transporter-like_ATP-bd"/>
</dbReference>
<keyword evidence="1" id="KW-0813">Transport</keyword>
<proteinExistence type="predicted"/>
<dbReference type="Gene3D" id="3.40.50.300">
    <property type="entry name" value="P-loop containing nucleotide triphosphate hydrolases"/>
    <property type="match status" value="2"/>
</dbReference>
<dbReference type="PANTHER" id="PTHR43553:SF3">
    <property type="entry name" value="ABC TRANSPORTER ATP-BINDING PROTEIN MODF"/>
    <property type="match status" value="1"/>
</dbReference>
<feature type="domain" description="ABC transporter" evidence="4">
    <location>
        <begin position="186"/>
        <end position="410"/>
    </location>
</feature>
<evidence type="ECO:0000256" key="3">
    <source>
        <dbReference type="ARBA" id="ARBA00022840"/>
    </source>
</evidence>
<dbReference type="GO" id="GO:0005524">
    <property type="term" value="F:ATP binding"/>
    <property type="evidence" value="ECO:0007669"/>
    <property type="project" value="UniProtKB-KW"/>
</dbReference>
<organism evidence="6 7">
    <name type="scientific">Leeuwenhoekiella palythoae</name>
    <dbReference type="NCBI Taxonomy" id="573501"/>
    <lineage>
        <taxon>Bacteria</taxon>
        <taxon>Pseudomonadati</taxon>
        <taxon>Bacteroidota</taxon>
        <taxon>Flavobacteriia</taxon>
        <taxon>Flavobacteriales</taxon>
        <taxon>Flavobacteriaceae</taxon>
        <taxon>Leeuwenhoekiella</taxon>
    </lineage>
</organism>
<dbReference type="SUPFAM" id="SSF52540">
    <property type="entry name" value="P-loop containing nucleoside triphosphate hydrolases"/>
    <property type="match status" value="2"/>
</dbReference>
<dbReference type="EMBL" id="QOVN01000002">
    <property type="protein sequence ID" value="RXG30558.1"/>
    <property type="molecule type" value="Genomic_DNA"/>
</dbReference>
<dbReference type="Proteomes" id="UP000290037">
    <property type="component" value="Unassembled WGS sequence"/>
</dbReference>
<dbReference type="PROSITE" id="PS50893">
    <property type="entry name" value="ABC_TRANSPORTER_2"/>
    <property type="match status" value="1"/>
</dbReference>
<dbReference type="GO" id="GO:0016887">
    <property type="term" value="F:ATP hydrolysis activity"/>
    <property type="evidence" value="ECO:0007669"/>
    <property type="project" value="InterPro"/>
</dbReference>
<reference evidence="7" key="1">
    <citation type="submission" date="2016-11" db="EMBL/GenBank/DDBJ databases">
        <authorList>
            <person name="Varghese N."/>
            <person name="Submissions S."/>
        </authorList>
    </citation>
    <scope>NUCLEOTIDE SEQUENCE [LARGE SCALE GENOMIC DNA]</scope>
    <source>
        <strain evidence="7">DSM 19859</strain>
    </source>
</reference>
<evidence type="ECO:0000256" key="1">
    <source>
        <dbReference type="ARBA" id="ARBA00022448"/>
    </source>
</evidence>
<keyword evidence="3 6" id="KW-0067">ATP-binding</keyword>
<reference evidence="5 8" key="3">
    <citation type="submission" date="2018-07" db="EMBL/GenBank/DDBJ databases">
        <title>Leeuwenhoekiella genomics.</title>
        <authorList>
            <person name="Tahon G."/>
            <person name="Willems A."/>
        </authorList>
    </citation>
    <scope>NUCLEOTIDE SEQUENCE [LARGE SCALE GENOMIC DNA]</scope>
    <source>
        <strain evidence="5 8">LMG 24856</strain>
    </source>
</reference>
<dbReference type="AlphaFoldDB" id="A0A1M5Y872"/>
<dbReference type="OrthoDB" id="9789994at2"/>
<evidence type="ECO:0000259" key="4">
    <source>
        <dbReference type="PROSITE" id="PS50893"/>
    </source>
</evidence>
<dbReference type="InterPro" id="IPR050095">
    <property type="entry name" value="ECF_ABC_transporter_ATP-bd"/>
</dbReference>
<name>A0A1M5Y872_9FLAO</name>
<dbReference type="RefSeq" id="WP_072982685.1">
    <property type="nucleotide sequence ID" value="NZ_FQXT01000003.1"/>
</dbReference>
<dbReference type="InterPro" id="IPR027417">
    <property type="entry name" value="P-loop_NTPase"/>
</dbReference>
<dbReference type="EMBL" id="FQXT01000003">
    <property type="protein sequence ID" value="SHI08290.1"/>
    <property type="molecule type" value="Genomic_DNA"/>
</dbReference>
<dbReference type="STRING" id="573501.SAMN04487999_2015"/>
<evidence type="ECO:0000313" key="7">
    <source>
        <dbReference type="Proteomes" id="UP000184240"/>
    </source>
</evidence>
<dbReference type="SMART" id="SM00382">
    <property type="entry name" value="AAA"/>
    <property type="match status" value="1"/>
</dbReference>
<dbReference type="InterPro" id="IPR003593">
    <property type="entry name" value="AAA+_ATPase"/>
</dbReference>
<evidence type="ECO:0000313" key="8">
    <source>
        <dbReference type="Proteomes" id="UP000290037"/>
    </source>
</evidence>
<dbReference type="GO" id="GO:0042626">
    <property type="term" value="F:ATPase-coupled transmembrane transporter activity"/>
    <property type="evidence" value="ECO:0007669"/>
    <property type="project" value="TreeGrafter"/>
</dbReference>
<evidence type="ECO:0000313" key="5">
    <source>
        <dbReference type="EMBL" id="RXG30558.1"/>
    </source>
</evidence>
<evidence type="ECO:0000256" key="2">
    <source>
        <dbReference type="ARBA" id="ARBA00022741"/>
    </source>
</evidence>
<protein>
    <submittedName>
        <fullName evidence="6">Molybdate transport system ATP-binding protein</fullName>
    </submittedName>
</protein>
<dbReference type="PANTHER" id="PTHR43553">
    <property type="entry name" value="HEAVY METAL TRANSPORTER"/>
    <property type="match status" value="1"/>
</dbReference>
<sequence length="415" mass="46472">MPHTNKQTHYAIDTSNAPLSKQQLKELKDQAWLKEEAGPFGLVFSNHTLDAYLDEEYRHGNSILTKDGDLLKTKSSGERKRLLLAYQLAQNPDFLILDNPFDALDIQRVASLKKELQELAKSTVLLQLFRRSDEVLPCCTVGLTYQEGQFVKVDLITEQHTSVSINHEQKLPEPLEAFKNVPDELISFRNVSVSFDEKPVLKDITWTVKRGSSWHLKGPNGAGKTTLLSMVTGDSTKGYGKELYLFGRKKGSGETVWEIKQKIGYFTSAMTERFDGMHDVQSMIISGLYDSVGLYQKPTTLEQARAEEWLVLLGLKQLSGARFRTLNEVQKRLILIARAMIKHPPLLILDEPTAALNETGAALIVSLINKIAASGSTSVLYVSHKEEVGLELFNELLLVQDDCDFAGYTAKIRSS</sequence>
<evidence type="ECO:0000313" key="6">
    <source>
        <dbReference type="EMBL" id="SHI08290.1"/>
    </source>
</evidence>
<reference evidence="6" key="2">
    <citation type="submission" date="2016-11" db="EMBL/GenBank/DDBJ databases">
        <authorList>
            <person name="Jaros S."/>
            <person name="Januszkiewicz K."/>
            <person name="Wedrychowicz H."/>
        </authorList>
    </citation>
    <scope>NUCLEOTIDE SEQUENCE [LARGE SCALE GENOMIC DNA]</scope>
    <source>
        <strain evidence="6">DSM 19859</strain>
    </source>
</reference>
<accession>A0A1M5Y872</accession>
<gene>
    <name evidence="5" type="ORF">DSM01_1308</name>
    <name evidence="6" type="ORF">SAMN04487999_2015</name>
</gene>
<keyword evidence="2" id="KW-0547">Nucleotide-binding</keyword>
<dbReference type="Proteomes" id="UP000184240">
    <property type="component" value="Unassembled WGS sequence"/>
</dbReference>
<dbReference type="Pfam" id="PF00005">
    <property type="entry name" value="ABC_tran"/>
    <property type="match status" value="1"/>
</dbReference>
<dbReference type="GO" id="GO:0043190">
    <property type="term" value="C:ATP-binding cassette (ABC) transporter complex"/>
    <property type="evidence" value="ECO:0007669"/>
    <property type="project" value="TreeGrafter"/>
</dbReference>
<keyword evidence="8" id="KW-1185">Reference proteome</keyword>